<dbReference type="EMBL" id="AMZH03000562">
    <property type="protein sequence ID" value="RRT83092.1"/>
    <property type="molecule type" value="Genomic_DNA"/>
</dbReference>
<dbReference type="Proteomes" id="UP000287651">
    <property type="component" value="Unassembled WGS sequence"/>
</dbReference>
<comment type="caution">
    <text evidence="1">The sequence shown here is derived from an EMBL/GenBank/DDBJ whole genome shotgun (WGS) entry which is preliminary data.</text>
</comment>
<proteinExistence type="predicted"/>
<gene>
    <name evidence="1" type="ORF">B296_00013444</name>
</gene>
<evidence type="ECO:0000313" key="1">
    <source>
        <dbReference type="EMBL" id="RRT83092.1"/>
    </source>
</evidence>
<sequence>MWRAAAKLSVGAAVLGGGATAAAIATSDDPSTTFKICTLVPLRLLRDTLTVATIGFKSSLTWEKMRWVPLYP</sequence>
<organism evidence="1 2">
    <name type="scientific">Ensete ventricosum</name>
    <name type="common">Abyssinian banana</name>
    <name type="synonym">Musa ensete</name>
    <dbReference type="NCBI Taxonomy" id="4639"/>
    <lineage>
        <taxon>Eukaryota</taxon>
        <taxon>Viridiplantae</taxon>
        <taxon>Streptophyta</taxon>
        <taxon>Embryophyta</taxon>
        <taxon>Tracheophyta</taxon>
        <taxon>Spermatophyta</taxon>
        <taxon>Magnoliopsida</taxon>
        <taxon>Liliopsida</taxon>
        <taxon>Zingiberales</taxon>
        <taxon>Musaceae</taxon>
        <taxon>Ensete</taxon>
    </lineage>
</organism>
<reference evidence="1 2" key="1">
    <citation type="journal article" date="2014" name="Agronomy (Basel)">
        <title>A Draft Genome Sequence for Ensete ventricosum, the Drought-Tolerant Tree Against Hunger.</title>
        <authorList>
            <person name="Harrison J."/>
            <person name="Moore K.A."/>
            <person name="Paszkiewicz K."/>
            <person name="Jones T."/>
            <person name="Grant M."/>
            <person name="Ambacheew D."/>
            <person name="Muzemil S."/>
            <person name="Studholme D.J."/>
        </authorList>
    </citation>
    <scope>NUCLEOTIDE SEQUENCE [LARGE SCALE GENOMIC DNA]</scope>
</reference>
<evidence type="ECO:0000313" key="2">
    <source>
        <dbReference type="Proteomes" id="UP000287651"/>
    </source>
</evidence>
<dbReference type="AlphaFoldDB" id="A0A427B3P2"/>
<protein>
    <submittedName>
        <fullName evidence="1">Uncharacterized protein</fullName>
    </submittedName>
</protein>
<accession>A0A427B3P2</accession>
<name>A0A427B3P2_ENSVE</name>